<dbReference type="SMART" id="SM00167">
    <property type="entry name" value="VPS9"/>
    <property type="match status" value="1"/>
</dbReference>
<evidence type="ECO:0000313" key="2">
    <source>
        <dbReference type="EMBL" id="WIA22478.1"/>
    </source>
</evidence>
<feature type="domain" description="VPS9" evidence="1">
    <location>
        <begin position="108"/>
        <end position="248"/>
    </location>
</feature>
<dbReference type="Gene3D" id="1.20.1050.80">
    <property type="entry name" value="VPS9 domain"/>
    <property type="match status" value="1"/>
</dbReference>
<dbReference type="InterPro" id="IPR003123">
    <property type="entry name" value="VPS9"/>
</dbReference>
<dbReference type="Gene3D" id="1.10.246.120">
    <property type="match status" value="1"/>
</dbReference>
<evidence type="ECO:0000313" key="3">
    <source>
        <dbReference type="Proteomes" id="UP001244341"/>
    </source>
</evidence>
<gene>
    <name evidence="2" type="ORF">OEZ85_004774</name>
</gene>
<dbReference type="PANTHER" id="PTHR23101">
    <property type="entry name" value="RAB GDP/GTP EXCHANGE FACTOR"/>
    <property type="match status" value="1"/>
</dbReference>
<dbReference type="PANTHER" id="PTHR23101:SF25">
    <property type="entry name" value="GTPASE-ACTIVATING PROTEIN AND VPS9 DOMAIN-CONTAINING PROTEIN 1"/>
    <property type="match status" value="1"/>
</dbReference>
<dbReference type="SUPFAM" id="SSF109993">
    <property type="entry name" value="VPS9 domain"/>
    <property type="match status" value="1"/>
</dbReference>
<name>A0ABY8UP91_TETOB</name>
<protein>
    <recommendedName>
        <fullName evidence="1">VPS9 domain-containing protein</fullName>
    </recommendedName>
</protein>
<dbReference type="PROSITE" id="PS51205">
    <property type="entry name" value="VPS9"/>
    <property type="match status" value="1"/>
</dbReference>
<dbReference type="InterPro" id="IPR037191">
    <property type="entry name" value="VPS9_dom_sf"/>
</dbReference>
<proteinExistence type="predicted"/>
<dbReference type="Pfam" id="PF02204">
    <property type="entry name" value="VPS9"/>
    <property type="match status" value="1"/>
</dbReference>
<keyword evidence="3" id="KW-1185">Reference proteome</keyword>
<dbReference type="Proteomes" id="UP001244341">
    <property type="component" value="Chromosome 14b"/>
</dbReference>
<evidence type="ECO:0000259" key="1">
    <source>
        <dbReference type="PROSITE" id="PS51205"/>
    </source>
</evidence>
<dbReference type="Pfam" id="PF18151">
    <property type="entry name" value="DUF5601"/>
    <property type="match status" value="1"/>
</dbReference>
<sequence length="313" mass="34040">MADTDAAQNAAVPLAFNQFIEVMNMDQAKDLVRAINTFMKDFKHRTPNAEADSQAVQGFLQQMETAMAKHPLFAASSPAELDAATEAMEKYLMTKLHERTFRAAPDDVERDELLAVRCTGLGFVQPQHLEVPDGIVDEGCLARAAAELNRMNNFKAPRDKLVCILNCCRMLNNLLTSRSTADGIGADDFTPLLILAVIRARPTCLASNLAYIERYRYHARLVSEAQYYYIQLCSAATFIEMMDATSLKVHPDEFIAHMLAAGAMSDEQLAMMQSSNSNSADGSAATAAAAVTSSYCGLGATSAVLTGTYTVLL</sequence>
<organism evidence="2 3">
    <name type="scientific">Tetradesmus obliquus</name>
    <name type="common">Green alga</name>
    <name type="synonym">Acutodesmus obliquus</name>
    <dbReference type="NCBI Taxonomy" id="3088"/>
    <lineage>
        <taxon>Eukaryota</taxon>
        <taxon>Viridiplantae</taxon>
        <taxon>Chlorophyta</taxon>
        <taxon>core chlorophytes</taxon>
        <taxon>Chlorophyceae</taxon>
        <taxon>CS clade</taxon>
        <taxon>Sphaeropleales</taxon>
        <taxon>Scenedesmaceae</taxon>
        <taxon>Tetradesmus</taxon>
    </lineage>
</organism>
<reference evidence="2 3" key="1">
    <citation type="submission" date="2023-05" db="EMBL/GenBank/DDBJ databases">
        <title>A 100% complete, gapless, phased diploid assembly of the Scenedesmus obliquus UTEX 3031 genome.</title>
        <authorList>
            <person name="Biondi T.C."/>
            <person name="Hanschen E.R."/>
            <person name="Kwon T."/>
            <person name="Eng W."/>
            <person name="Kruse C.P.S."/>
            <person name="Koehler S.I."/>
            <person name="Kunde Y."/>
            <person name="Gleasner C.D."/>
            <person name="You Mak K.T."/>
            <person name="Polle J."/>
            <person name="Hovde B.T."/>
            <person name="Starkenburg S.R."/>
        </authorList>
    </citation>
    <scope>NUCLEOTIDE SEQUENCE [LARGE SCALE GENOMIC DNA]</scope>
    <source>
        <strain evidence="2 3">DOE0152z</strain>
    </source>
</reference>
<accession>A0ABY8UP91</accession>
<dbReference type="InterPro" id="IPR045046">
    <property type="entry name" value="Vps9-like"/>
</dbReference>
<dbReference type="InterPro" id="IPR041545">
    <property type="entry name" value="DUF5601"/>
</dbReference>
<dbReference type="EMBL" id="CP126221">
    <property type="protein sequence ID" value="WIA22478.1"/>
    <property type="molecule type" value="Genomic_DNA"/>
</dbReference>